<dbReference type="EMBL" id="BMKE01000024">
    <property type="protein sequence ID" value="GGB51194.1"/>
    <property type="molecule type" value="Genomic_DNA"/>
</dbReference>
<reference evidence="4" key="1">
    <citation type="journal article" date="2019" name="Int. J. Syst. Evol. Microbiol.">
        <title>The Global Catalogue of Microorganisms (GCM) 10K type strain sequencing project: providing services to taxonomists for standard genome sequencing and annotation.</title>
        <authorList>
            <consortium name="The Broad Institute Genomics Platform"/>
            <consortium name="The Broad Institute Genome Sequencing Center for Infectious Disease"/>
            <person name="Wu L."/>
            <person name="Ma J."/>
        </authorList>
    </citation>
    <scope>NUCLEOTIDE SEQUENCE [LARGE SCALE GENOMIC DNA]</scope>
    <source>
        <strain evidence="4">CGMCC 1.15923</strain>
    </source>
</reference>
<feature type="domain" description="Nucleoside transporter/FeoB GTPase Gate" evidence="2">
    <location>
        <begin position="140"/>
        <end position="235"/>
    </location>
</feature>
<keyword evidence="1" id="KW-0812">Transmembrane</keyword>
<feature type="transmembrane region" description="Helical" evidence="1">
    <location>
        <begin position="56"/>
        <end position="80"/>
    </location>
</feature>
<name>A0ABQ1ISB9_9GAMM</name>
<accession>A0ABQ1ISB9</accession>
<protein>
    <submittedName>
        <fullName evidence="3">Membrane protein</fullName>
    </submittedName>
</protein>
<evidence type="ECO:0000313" key="3">
    <source>
        <dbReference type="EMBL" id="GGB51194.1"/>
    </source>
</evidence>
<keyword evidence="1" id="KW-0472">Membrane</keyword>
<gene>
    <name evidence="3" type="ORF">GCM10011502_25390</name>
</gene>
<dbReference type="Pfam" id="PF07670">
    <property type="entry name" value="Gate"/>
    <property type="match status" value="1"/>
</dbReference>
<dbReference type="InterPro" id="IPR011642">
    <property type="entry name" value="Gate_dom"/>
</dbReference>
<feature type="transmembrane region" description="Helical" evidence="1">
    <location>
        <begin position="16"/>
        <end position="36"/>
    </location>
</feature>
<feature type="transmembrane region" description="Helical" evidence="1">
    <location>
        <begin position="243"/>
        <end position="261"/>
    </location>
</feature>
<feature type="transmembrane region" description="Helical" evidence="1">
    <location>
        <begin position="326"/>
        <end position="350"/>
    </location>
</feature>
<evidence type="ECO:0000259" key="2">
    <source>
        <dbReference type="Pfam" id="PF07670"/>
    </source>
</evidence>
<evidence type="ECO:0000313" key="4">
    <source>
        <dbReference type="Proteomes" id="UP000646152"/>
    </source>
</evidence>
<feature type="transmembrane region" description="Helical" evidence="1">
    <location>
        <begin position="400"/>
        <end position="421"/>
    </location>
</feature>
<feature type="transmembrane region" description="Helical" evidence="1">
    <location>
        <begin position="370"/>
        <end position="393"/>
    </location>
</feature>
<feature type="transmembrane region" description="Helical" evidence="1">
    <location>
        <begin position="215"/>
        <end position="237"/>
    </location>
</feature>
<organism evidence="3 4">
    <name type="scientific">Oceanisphaera marina</name>
    <dbReference type="NCBI Taxonomy" id="2017550"/>
    <lineage>
        <taxon>Bacteria</taxon>
        <taxon>Pseudomonadati</taxon>
        <taxon>Pseudomonadota</taxon>
        <taxon>Gammaproteobacteria</taxon>
        <taxon>Aeromonadales</taxon>
        <taxon>Aeromonadaceae</taxon>
        <taxon>Oceanisphaera</taxon>
    </lineage>
</organism>
<keyword evidence="1" id="KW-1133">Transmembrane helix</keyword>
<evidence type="ECO:0000256" key="1">
    <source>
        <dbReference type="SAM" id="Phobius"/>
    </source>
</evidence>
<feature type="transmembrane region" description="Helical" evidence="1">
    <location>
        <begin position="433"/>
        <end position="454"/>
    </location>
</feature>
<proteinExistence type="predicted"/>
<feature type="transmembrane region" description="Helical" evidence="1">
    <location>
        <begin position="139"/>
        <end position="168"/>
    </location>
</feature>
<dbReference type="Proteomes" id="UP000646152">
    <property type="component" value="Unassembled WGS sequence"/>
</dbReference>
<dbReference type="RefSeq" id="WP_188630508.1">
    <property type="nucleotide sequence ID" value="NZ_BMKE01000024.1"/>
</dbReference>
<comment type="caution">
    <text evidence="3">The sequence shown here is derived from an EMBL/GenBank/DDBJ whole genome shotgun (WGS) entry which is preliminary data.</text>
</comment>
<sequence>MEKTLAGQAKAGKRNLLMFVLPSLLGVLLFMTPVSYNGDLTIMIAVLAKSLQAVLSGMLPTIVTVLICVSAILSVLATLFKPSLVTKSSFLNTLFNVSPVWLLSRVLGAVFVLLVYNQAGPELLYSGDTGGLVLNDLLPVLFAVFIFAGLLLPLLLDFGLLEFVGTLLTDIMRPIFRLPGRSAVDCMASWLGDGSVGILLTSKQYEGRHYTQREAAVIGTTFSAVSITFSLVVLAQVKLEHMFLPFYGAVCLAGIVAAIVVPRLPPLCWKKDTFINGEARPADDEVTPAGYSRLGHGYALALARAGKVHSLGQVVRTGIHNALDMLLGVLPVVMAFGTLALVIAETTPLFSWLGMPFVPLLELLQIPEAAAASQTMVVGFADMFIPAILATSIESDMTRFVIAALSVTQLIYMSEVGALLLGSKIPVNVLELFVIFLLRTLVTLPVIALVAHWVF</sequence>
<keyword evidence="4" id="KW-1185">Reference proteome</keyword>
<feature type="transmembrane region" description="Helical" evidence="1">
    <location>
        <begin position="100"/>
        <end position="119"/>
    </location>
</feature>